<comment type="caution">
    <text evidence="8">The sequence shown here is derived from an EMBL/GenBank/DDBJ whole genome shotgun (WGS) entry which is preliminary data.</text>
</comment>
<name>A0A8J5KLE7_HOMAM</name>
<gene>
    <name evidence="8" type="ORF">Hamer_G012241</name>
</gene>
<evidence type="ECO:0000313" key="9">
    <source>
        <dbReference type="Proteomes" id="UP000747542"/>
    </source>
</evidence>
<dbReference type="OrthoDB" id="6592556at2759"/>
<reference evidence="8" key="1">
    <citation type="journal article" date="2021" name="Sci. Adv.">
        <title>The American lobster genome reveals insights on longevity, neural, and immune adaptations.</title>
        <authorList>
            <person name="Polinski J.M."/>
            <person name="Zimin A.V."/>
            <person name="Clark K.F."/>
            <person name="Kohn A.B."/>
            <person name="Sadowski N."/>
            <person name="Timp W."/>
            <person name="Ptitsyn A."/>
            <person name="Khanna P."/>
            <person name="Romanova D.Y."/>
            <person name="Williams P."/>
            <person name="Greenwood S.J."/>
            <person name="Moroz L.L."/>
            <person name="Walt D.R."/>
            <person name="Bodnar A.G."/>
        </authorList>
    </citation>
    <scope>NUCLEOTIDE SEQUENCE</scope>
    <source>
        <strain evidence="8">GMGI-L3</strain>
    </source>
</reference>
<proteinExistence type="predicted"/>
<feature type="transmembrane region" description="Helical" evidence="6">
    <location>
        <begin position="45"/>
        <end position="68"/>
    </location>
</feature>
<accession>A0A8J5KLE7</accession>
<keyword evidence="4 5" id="KW-0472">Membrane</keyword>
<evidence type="ECO:0000256" key="2">
    <source>
        <dbReference type="ARBA" id="ARBA00022692"/>
    </source>
</evidence>
<dbReference type="PROSITE" id="PS51225">
    <property type="entry name" value="MARVEL"/>
    <property type="match status" value="1"/>
</dbReference>
<dbReference type="EMBL" id="JAHLQT010014894">
    <property type="protein sequence ID" value="KAG7170019.1"/>
    <property type="molecule type" value="Genomic_DNA"/>
</dbReference>
<dbReference type="PANTHER" id="PTHR36692">
    <property type="entry name" value="PROTEIN SNAKESKIN"/>
    <property type="match status" value="1"/>
</dbReference>
<dbReference type="GO" id="GO:0019991">
    <property type="term" value="P:septate junction assembly"/>
    <property type="evidence" value="ECO:0007669"/>
    <property type="project" value="InterPro"/>
</dbReference>
<evidence type="ECO:0000256" key="6">
    <source>
        <dbReference type="SAM" id="Phobius"/>
    </source>
</evidence>
<keyword evidence="9" id="KW-1185">Reference proteome</keyword>
<dbReference type="InterPro" id="IPR038976">
    <property type="entry name" value="Ssk"/>
</dbReference>
<evidence type="ECO:0000313" key="8">
    <source>
        <dbReference type="EMBL" id="KAG7170019.1"/>
    </source>
</evidence>
<evidence type="ECO:0000259" key="7">
    <source>
        <dbReference type="PROSITE" id="PS51225"/>
    </source>
</evidence>
<keyword evidence="2 5" id="KW-0812">Transmembrane</keyword>
<comment type="subcellular location">
    <subcellularLocation>
        <location evidence="1">Membrane</location>
        <topology evidence="1">Multi-pass membrane protein</topology>
    </subcellularLocation>
</comment>
<dbReference type="GO" id="GO:0005886">
    <property type="term" value="C:plasma membrane"/>
    <property type="evidence" value="ECO:0007669"/>
    <property type="project" value="TreeGrafter"/>
</dbReference>
<evidence type="ECO:0000256" key="3">
    <source>
        <dbReference type="ARBA" id="ARBA00022989"/>
    </source>
</evidence>
<dbReference type="InterPro" id="IPR008253">
    <property type="entry name" value="Marvel"/>
</dbReference>
<organism evidence="8 9">
    <name type="scientific">Homarus americanus</name>
    <name type="common">American lobster</name>
    <dbReference type="NCBI Taxonomy" id="6706"/>
    <lineage>
        <taxon>Eukaryota</taxon>
        <taxon>Metazoa</taxon>
        <taxon>Ecdysozoa</taxon>
        <taxon>Arthropoda</taxon>
        <taxon>Crustacea</taxon>
        <taxon>Multicrustacea</taxon>
        <taxon>Malacostraca</taxon>
        <taxon>Eumalacostraca</taxon>
        <taxon>Eucarida</taxon>
        <taxon>Decapoda</taxon>
        <taxon>Pleocyemata</taxon>
        <taxon>Astacidea</taxon>
        <taxon>Nephropoidea</taxon>
        <taxon>Nephropidae</taxon>
        <taxon>Homarus</taxon>
    </lineage>
</organism>
<protein>
    <recommendedName>
        <fullName evidence="7">MARVEL domain-containing protein</fullName>
    </recommendedName>
</protein>
<keyword evidence="3 6" id="KW-1133">Transmembrane helix</keyword>
<feature type="domain" description="MARVEL" evidence="7">
    <location>
        <begin position="9"/>
        <end position="143"/>
    </location>
</feature>
<evidence type="ECO:0000256" key="1">
    <source>
        <dbReference type="ARBA" id="ARBA00004141"/>
    </source>
</evidence>
<evidence type="ECO:0000256" key="4">
    <source>
        <dbReference type="ARBA" id="ARBA00023136"/>
    </source>
</evidence>
<dbReference type="PANTHER" id="PTHR36692:SF3">
    <property type="entry name" value="PROTEIN SNAKESKIN"/>
    <property type="match status" value="1"/>
</dbReference>
<evidence type="ECO:0000256" key="5">
    <source>
        <dbReference type="PROSITE-ProRule" id="PRU00581"/>
    </source>
</evidence>
<dbReference type="AlphaFoldDB" id="A0A8J5KLE7"/>
<dbReference type="Proteomes" id="UP000747542">
    <property type="component" value="Unassembled WGS sequence"/>
</dbReference>
<sequence>MPIELEAAVVKTPSGFLKICEMALTIIALSVSQGTENFSFGDESRTFFCGGVLLLSIVVTPLLFYTYIRGSAKDIQKTPFELQVNLTQAILMIAAGSVVINTYCTSPGQNLTFADSGKTAGSLCIINGVIYGADTFFAYQNIK</sequence>